<gene>
    <name evidence="4" type="ORF">BC008_08055</name>
</gene>
<keyword evidence="4" id="KW-0255">Endonuclease</keyword>
<dbReference type="Proteomes" id="UP000053372">
    <property type="component" value="Unassembled WGS sequence"/>
</dbReference>
<accession>A0A0V7ZBU8</accession>
<keyword evidence="4" id="KW-0540">Nuclease</keyword>
<dbReference type="Pfam" id="PF13359">
    <property type="entry name" value="DDE_Tnp_4"/>
    <property type="match status" value="1"/>
</dbReference>
<dbReference type="AlphaFoldDB" id="A0A0V7ZBU8"/>
<feature type="domain" description="DDE Tnp4" evidence="3">
    <location>
        <begin position="8"/>
        <end position="117"/>
    </location>
</feature>
<comment type="cofactor">
    <cofactor evidence="1">
        <name>a divalent metal cation</name>
        <dbReference type="ChEBI" id="CHEBI:60240"/>
    </cofactor>
</comment>
<keyword evidence="4" id="KW-0378">Hydrolase</keyword>
<evidence type="ECO:0000313" key="4">
    <source>
        <dbReference type="EMBL" id="KST61977.1"/>
    </source>
</evidence>
<dbReference type="GO" id="GO:0046872">
    <property type="term" value="F:metal ion binding"/>
    <property type="evidence" value="ECO:0007669"/>
    <property type="project" value="UniProtKB-KW"/>
</dbReference>
<keyword evidence="2" id="KW-0479">Metal-binding</keyword>
<keyword evidence="5" id="KW-1185">Reference proteome</keyword>
<comment type="caution">
    <text evidence="4">The sequence shown here is derived from an EMBL/GenBank/DDBJ whole genome shotgun (WGS) entry which is preliminary data.</text>
</comment>
<organism evidence="4 5">
    <name type="scientific">Mastigocoleus testarum BC008</name>
    <dbReference type="NCBI Taxonomy" id="371196"/>
    <lineage>
        <taxon>Bacteria</taxon>
        <taxon>Bacillati</taxon>
        <taxon>Cyanobacteriota</taxon>
        <taxon>Cyanophyceae</taxon>
        <taxon>Nostocales</taxon>
        <taxon>Hapalosiphonaceae</taxon>
        <taxon>Mastigocoleus</taxon>
    </lineage>
</organism>
<proteinExistence type="predicted"/>
<dbReference type="InterPro" id="IPR027806">
    <property type="entry name" value="HARBI1_dom"/>
</dbReference>
<evidence type="ECO:0000313" key="5">
    <source>
        <dbReference type="Proteomes" id="UP000053372"/>
    </source>
</evidence>
<dbReference type="EMBL" id="LMTZ01000166">
    <property type="protein sequence ID" value="KST61977.1"/>
    <property type="molecule type" value="Genomic_DNA"/>
</dbReference>
<dbReference type="GO" id="GO:0004519">
    <property type="term" value="F:endonuclease activity"/>
    <property type="evidence" value="ECO:0007669"/>
    <property type="project" value="UniProtKB-KW"/>
</dbReference>
<evidence type="ECO:0000256" key="1">
    <source>
        <dbReference type="ARBA" id="ARBA00001968"/>
    </source>
</evidence>
<reference evidence="4 5" key="1">
    <citation type="journal article" date="2015" name="Genome Announc.">
        <title>Draft Genome of the Euendolithic (true boring) Cyanobacterium Mastigocoleus testarum strain BC008.</title>
        <authorList>
            <person name="Guida B.S."/>
            <person name="Garcia-Pichel F."/>
        </authorList>
    </citation>
    <scope>NUCLEOTIDE SEQUENCE [LARGE SCALE GENOMIC DNA]</scope>
    <source>
        <strain evidence="4 5">BC008</strain>
    </source>
</reference>
<protein>
    <submittedName>
        <fullName evidence="4">DDE endonuclease</fullName>
    </submittedName>
</protein>
<sequence>MITLPNAVDIVDVVVGLPGPTSDISLFREYRERFHPNQRFKADLAYIGEELITTPIKKPKNKELTIEQKELNQQFSSKRVYIEHRIRSLKIFRIIQERFRLNYKKYSKVMLTICGLIRFRMGTLILPQEICLKSSG</sequence>
<evidence type="ECO:0000256" key="2">
    <source>
        <dbReference type="ARBA" id="ARBA00022723"/>
    </source>
</evidence>
<evidence type="ECO:0000259" key="3">
    <source>
        <dbReference type="Pfam" id="PF13359"/>
    </source>
</evidence>
<name>A0A0V7ZBU8_9CYAN</name>